<organism evidence="1 2">
    <name type="scientific">Chaenocephalus aceratus</name>
    <name type="common">Blackfin icefish</name>
    <name type="synonym">Chaenichthys aceratus</name>
    <dbReference type="NCBI Taxonomy" id="36190"/>
    <lineage>
        <taxon>Eukaryota</taxon>
        <taxon>Metazoa</taxon>
        <taxon>Chordata</taxon>
        <taxon>Craniata</taxon>
        <taxon>Vertebrata</taxon>
        <taxon>Euteleostomi</taxon>
        <taxon>Actinopterygii</taxon>
        <taxon>Neopterygii</taxon>
        <taxon>Teleostei</taxon>
        <taxon>Neoteleostei</taxon>
        <taxon>Acanthomorphata</taxon>
        <taxon>Eupercaria</taxon>
        <taxon>Perciformes</taxon>
        <taxon>Notothenioidei</taxon>
        <taxon>Channichthyidae</taxon>
        <taxon>Chaenocephalus</taxon>
    </lineage>
</organism>
<name>A0ACB9WX91_CHAAC</name>
<sequence length="367" mass="41376">MKQHAQKLSIGLIVLCLGSLLITAFWIIVDNGLLHSHLEPSEPPSPKNIPPWPSDLCKGCRELYSKTWKKQEDNYRNFSSQLRSQCQGFDRAIITQANTPVGSNIVYSAENTTTRMVTPEIFSTFIKENPFPKKRFDTCAVVGNSGILTNSNCGEMIDSAQLVIRCNLPSLGKGYEKHVGNKTDIVTANPSILVRKYGPLDGPSRPFVESLHIYGKSLLLLPAFAFDFCTPLCLKAAYGIRDLESPIRPTYFNPDYLRRLSNFWRSRGLHRGILSADLVMVNIALENCANVHLYGFWPFSIHPFELNAVKNHYFDDETVNWGAHSMHAEFNLLLQLHSQGVLRLHLGNCQPGKLVSYQVQRQMRLGI</sequence>
<dbReference type="EMBL" id="CM043795">
    <property type="protein sequence ID" value="KAI4818352.1"/>
    <property type="molecule type" value="Genomic_DNA"/>
</dbReference>
<reference evidence="1" key="1">
    <citation type="submission" date="2022-05" db="EMBL/GenBank/DDBJ databases">
        <title>Chromosome-level genome of Chaenocephalus aceratus.</title>
        <authorList>
            <person name="Park H."/>
        </authorList>
    </citation>
    <scope>NUCLEOTIDE SEQUENCE</scope>
    <source>
        <strain evidence="1">KU_202001</strain>
    </source>
</reference>
<proteinExistence type="predicted"/>
<accession>A0ACB9WX91</accession>
<gene>
    <name evidence="1" type="ORF">KUCAC02_011695</name>
</gene>
<comment type="caution">
    <text evidence="1">The sequence shown here is derived from an EMBL/GenBank/DDBJ whole genome shotgun (WGS) entry which is preliminary data.</text>
</comment>
<dbReference type="Proteomes" id="UP001057452">
    <property type="component" value="Chromosome 11"/>
</dbReference>
<keyword evidence="2" id="KW-1185">Reference proteome</keyword>
<evidence type="ECO:0000313" key="2">
    <source>
        <dbReference type="Proteomes" id="UP001057452"/>
    </source>
</evidence>
<protein>
    <submittedName>
        <fullName evidence="1">Uncharacterized protein</fullName>
    </submittedName>
</protein>
<evidence type="ECO:0000313" key="1">
    <source>
        <dbReference type="EMBL" id="KAI4818352.1"/>
    </source>
</evidence>